<evidence type="ECO:0000256" key="11">
    <source>
        <dbReference type="PROSITE-ProRule" id="PRU00812"/>
    </source>
</evidence>
<feature type="region of interest" description="Disordered" evidence="13">
    <location>
        <begin position="223"/>
        <end position="298"/>
    </location>
</feature>
<evidence type="ECO:0000256" key="1">
    <source>
        <dbReference type="ARBA" id="ARBA00004123"/>
    </source>
</evidence>
<evidence type="ECO:0000256" key="9">
    <source>
        <dbReference type="ARBA" id="ARBA00047761"/>
    </source>
</evidence>
<proteinExistence type="inferred from homology"/>
<reference evidence="16" key="1">
    <citation type="journal article" date="2021" name="BMC Genomics">
        <title>Chromosome-level genome assembly and manually-curated proteome of model necrotroph Parastagonospora nodorum Sn15 reveals a genome-wide trove of candidate effector homologs, and redundancy of virulence-related functions within an accessory chromosome.</title>
        <authorList>
            <person name="Bertazzoni S."/>
            <person name="Jones D.A.B."/>
            <person name="Phan H.T."/>
            <person name="Tan K.-C."/>
            <person name="Hane J.K."/>
        </authorList>
    </citation>
    <scope>NUCLEOTIDE SEQUENCE [LARGE SCALE GENOMIC DNA]</scope>
    <source>
        <strain evidence="16">SN15 / ATCC MYA-4574 / FGSC 10173)</strain>
    </source>
</reference>
<feature type="domain" description="RTR1-type" evidence="14">
    <location>
        <begin position="79"/>
        <end position="165"/>
    </location>
</feature>
<evidence type="ECO:0000256" key="4">
    <source>
        <dbReference type="ARBA" id="ARBA00022771"/>
    </source>
</evidence>
<dbReference type="InterPro" id="IPR007308">
    <property type="entry name" value="Rtr1/RPAP2_dom"/>
</dbReference>
<dbReference type="OrthoDB" id="2590500at2759"/>
<dbReference type="PROSITE" id="PS51479">
    <property type="entry name" value="ZF_RTR1"/>
    <property type="match status" value="1"/>
</dbReference>
<dbReference type="OMA" id="IQAQKDT"/>
<comment type="subcellular location">
    <subcellularLocation>
        <location evidence="1 12">Nucleus</location>
    </subcellularLocation>
</comment>
<dbReference type="GO" id="GO:0008270">
    <property type="term" value="F:zinc ion binding"/>
    <property type="evidence" value="ECO:0007669"/>
    <property type="project" value="UniProtKB-KW"/>
</dbReference>
<keyword evidence="7 12" id="KW-0904">Protein phosphatase</keyword>
<evidence type="ECO:0000256" key="7">
    <source>
        <dbReference type="ARBA" id="ARBA00022912"/>
    </source>
</evidence>
<dbReference type="AlphaFoldDB" id="A0A7U2IBB0"/>
<dbReference type="Gene3D" id="1.25.40.820">
    <property type="match status" value="1"/>
</dbReference>
<dbReference type="Proteomes" id="UP000663193">
    <property type="component" value="Chromosome 21"/>
</dbReference>
<keyword evidence="16" id="KW-1185">Reference proteome</keyword>
<protein>
    <recommendedName>
        <fullName evidence="12">RNA polymerase II subunit B1 CTD phosphatase RPAP2 homolog</fullName>
        <ecNumber evidence="12">3.1.3.16</ecNumber>
    </recommendedName>
</protein>
<dbReference type="PANTHER" id="PTHR14732:SF0">
    <property type="entry name" value="RNA POLYMERASE II SUBUNIT B1 CTD PHOSPHATASE RPAP2-RELATED"/>
    <property type="match status" value="1"/>
</dbReference>
<feature type="compositionally biased region" description="Low complexity" evidence="13">
    <location>
        <begin position="13"/>
        <end position="24"/>
    </location>
</feature>
<keyword evidence="8 12" id="KW-0539">Nucleus</keyword>
<dbReference type="Pfam" id="PF04181">
    <property type="entry name" value="RPAP2_Rtr1"/>
    <property type="match status" value="1"/>
</dbReference>
<name>A0A7U2IBB0_PHANO</name>
<sequence length="298" mass="33178">MPPKSILKKTSVPANAAPGAKPANPRHLQVALHHANILEERKRVEAEVLDAIMTLMEYPAAPDADPKQPSAADAQFFRDAVIPFQPSDYDSLIEERNIYGKCGYALCPRPTKKARSTARKQFVDTQHGVEIVDRKTLEVWCSDDCAKRALYVKVQLSEEPAWMRQGGYADKIELLVDNTAEHQMTLPLRPKEATIPAPVEDDEDDIAAAWAAREDAMGDLALERGEKPGQVSKTNNDLVKDQITERLPTSAPPQPPSLSSQISEHTMAIEGHVPQLDRRDKDDEDEDDPQDWEKHLPG</sequence>
<evidence type="ECO:0000313" key="15">
    <source>
        <dbReference type="EMBL" id="QRD06653.1"/>
    </source>
</evidence>
<keyword evidence="6 12" id="KW-0862">Zinc</keyword>
<dbReference type="GO" id="GO:0043175">
    <property type="term" value="F:RNA polymerase core enzyme binding"/>
    <property type="evidence" value="ECO:0007669"/>
    <property type="project" value="UniProtKB-UniRule"/>
</dbReference>
<keyword evidence="4 12" id="KW-0863">Zinc-finger</keyword>
<keyword evidence="5 12" id="KW-0378">Hydrolase</keyword>
<gene>
    <name evidence="15" type="ORF">JI435_135600</name>
</gene>
<comment type="similarity">
    <text evidence="2 11 12">Belongs to the RPAP2 family.</text>
</comment>
<evidence type="ECO:0000256" key="10">
    <source>
        <dbReference type="ARBA" id="ARBA00048336"/>
    </source>
</evidence>
<evidence type="ECO:0000256" key="13">
    <source>
        <dbReference type="SAM" id="MobiDB-lite"/>
    </source>
</evidence>
<accession>A0A7U2IBB0</accession>
<evidence type="ECO:0000256" key="3">
    <source>
        <dbReference type="ARBA" id="ARBA00022723"/>
    </source>
</evidence>
<organism evidence="15 16">
    <name type="scientific">Phaeosphaeria nodorum (strain SN15 / ATCC MYA-4574 / FGSC 10173)</name>
    <name type="common">Glume blotch fungus</name>
    <name type="synonym">Parastagonospora nodorum</name>
    <dbReference type="NCBI Taxonomy" id="321614"/>
    <lineage>
        <taxon>Eukaryota</taxon>
        <taxon>Fungi</taxon>
        <taxon>Dikarya</taxon>
        <taxon>Ascomycota</taxon>
        <taxon>Pezizomycotina</taxon>
        <taxon>Dothideomycetes</taxon>
        <taxon>Pleosporomycetidae</taxon>
        <taxon>Pleosporales</taxon>
        <taxon>Pleosporineae</taxon>
        <taxon>Phaeosphaeriaceae</taxon>
        <taxon>Parastagonospora</taxon>
    </lineage>
</organism>
<dbReference type="EC" id="3.1.3.16" evidence="12"/>
<evidence type="ECO:0000256" key="12">
    <source>
        <dbReference type="RuleBase" id="RU367080"/>
    </source>
</evidence>
<dbReference type="InterPro" id="IPR039693">
    <property type="entry name" value="Rtr1/RPAP2"/>
</dbReference>
<evidence type="ECO:0000256" key="6">
    <source>
        <dbReference type="ARBA" id="ARBA00022833"/>
    </source>
</evidence>
<dbReference type="InterPro" id="IPR038534">
    <property type="entry name" value="Rtr1/RPAP2_sf"/>
</dbReference>
<evidence type="ECO:0000256" key="5">
    <source>
        <dbReference type="ARBA" id="ARBA00022801"/>
    </source>
</evidence>
<dbReference type="VEuPathDB" id="FungiDB:JI435_135600"/>
<dbReference type="RefSeq" id="XP_001803768.1">
    <property type="nucleotide sequence ID" value="XM_001803716.1"/>
</dbReference>
<dbReference type="EMBL" id="CP069043">
    <property type="protein sequence ID" value="QRD06653.1"/>
    <property type="molecule type" value="Genomic_DNA"/>
</dbReference>
<evidence type="ECO:0000259" key="14">
    <source>
        <dbReference type="PROSITE" id="PS51479"/>
    </source>
</evidence>
<dbReference type="KEGG" id="pno:SNOG_13560"/>
<evidence type="ECO:0000313" key="16">
    <source>
        <dbReference type="Proteomes" id="UP000663193"/>
    </source>
</evidence>
<comment type="catalytic activity">
    <reaction evidence="9 12">
        <text>O-phospho-L-seryl-[protein] + H2O = L-seryl-[protein] + phosphate</text>
        <dbReference type="Rhea" id="RHEA:20629"/>
        <dbReference type="Rhea" id="RHEA-COMP:9863"/>
        <dbReference type="Rhea" id="RHEA-COMP:11604"/>
        <dbReference type="ChEBI" id="CHEBI:15377"/>
        <dbReference type="ChEBI" id="CHEBI:29999"/>
        <dbReference type="ChEBI" id="CHEBI:43474"/>
        <dbReference type="ChEBI" id="CHEBI:83421"/>
        <dbReference type="EC" id="3.1.3.16"/>
    </reaction>
</comment>
<dbReference type="PANTHER" id="PTHR14732">
    <property type="entry name" value="RNA POLYMERASE II SUBUNIT B1 CTD PHOSPHATASE RPAP2-RELATED"/>
    <property type="match status" value="1"/>
</dbReference>
<comment type="function">
    <text evidence="12">Putative RNA polymerase II subunit B1 C-terminal domain (CTD) phosphatase involved in RNA polymerase II transcription regulation.</text>
</comment>
<keyword evidence="3 12" id="KW-0479">Metal-binding</keyword>
<dbReference type="GO" id="GO:0008420">
    <property type="term" value="F:RNA polymerase II CTD heptapeptide repeat phosphatase activity"/>
    <property type="evidence" value="ECO:0007669"/>
    <property type="project" value="UniProtKB-UniRule"/>
</dbReference>
<feature type="region of interest" description="Disordered" evidence="13">
    <location>
        <begin position="1"/>
        <end position="24"/>
    </location>
</feature>
<evidence type="ECO:0000256" key="8">
    <source>
        <dbReference type="ARBA" id="ARBA00023242"/>
    </source>
</evidence>
<dbReference type="GO" id="GO:0005634">
    <property type="term" value="C:nucleus"/>
    <property type="evidence" value="ECO:0007669"/>
    <property type="project" value="UniProtKB-SubCell"/>
</dbReference>
<evidence type="ECO:0000256" key="2">
    <source>
        <dbReference type="ARBA" id="ARBA00005676"/>
    </source>
</evidence>
<comment type="catalytic activity">
    <reaction evidence="10 12">
        <text>O-phospho-L-threonyl-[protein] + H2O = L-threonyl-[protein] + phosphate</text>
        <dbReference type="Rhea" id="RHEA:47004"/>
        <dbReference type="Rhea" id="RHEA-COMP:11060"/>
        <dbReference type="Rhea" id="RHEA-COMP:11605"/>
        <dbReference type="ChEBI" id="CHEBI:15377"/>
        <dbReference type="ChEBI" id="CHEBI:30013"/>
        <dbReference type="ChEBI" id="CHEBI:43474"/>
        <dbReference type="ChEBI" id="CHEBI:61977"/>
        <dbReference type="EC" id="3.1.3.16"/>
    </reaction>
</comment>